<feature type="non-terminal residue" evidence="2">
    <location>
        <position position="25"/>
    </location>
</feature>
<sequence length="25" mass="2600">MENGDIPEDANEHCPGPQSESAGKS</sequence>
<evidence type="ECO:0000313" key="3">
    <source>
        <dbReference type="Proteomes" id="UP000236291"/>
    </source>
</evidence>
<reference evidence="2 3" key="1">
    <citation type="journal article" date="2014" name="Am. J. Bot.">
        <title>Genome assembly and annotation for red clover (Trifolium pratense; Fabaceae).</title>
        <authorList>
            <person name="Istvanek J."/>
            <person name="Jaros M."/>
            <person name="Krenek A."/>
            <person name="Repkova J."/>
        </authorList>
    </citation>
    <scope>NUCLEOTIDE SEQUENCE [LARGE SCALE GENOMIC DNA]</scope>
    <source>
        <strain evidence="3">cv. Tatra</strain>
        <tissue evidence="2">Young leaves</tissue>
    </source>
</reference>
<organism evidence="2 3">
    <name type="scientific">Trifolium pratense</name>
    <name type="common">Red clover</name>
    <dbReference type="NCBI Taxonomy" id="57577"/>
    <lineage>
        <taxon>Eukaryota</taxon>
        <taxon>Viridiplantae</taxon>
        <taxon>Streptophyta</taxon>
        <taxon>Embryophyta</taxon>
        <taxon>Tracheophyta</taxon>
        <taxon>Spermatophyta</taxon>
        <taxon>Magnoliopsida</taxon>
        <taxon>eudicotyledons</taxon>
        <taxon>Gunneridae</taxon>
        <taxon>Pentapetalae</taxon>
        <taxon>rosids</taxon>
        <taxon>fabids</taxon>
        <taxon>Fabales</taxon>
        <taxon>Fabaceae</taxon>
        <taxon>Papilionoideae</taxon>
        <taxon>50 kb inversion clade</taxon>
        <taxon>NPAAA clade</taxon>
        <taxon>Hologalegina</taxon>
        <taxon>IRL clade</taxon>
        <taxon>Trifolieae</taxon>
        <taxon>Trifolium</taxon>
    </lineage>
</organism>
<dbReference type="AlphaFoldDB" id="A0A2K3K6C6"/>
<dbReference type="STRING" id="57577.A0A2K3K6C6"/>
<accession>A0A2K3K6C6</accession>
<evidence type="ECO:0000256" key="1">
    <source>
        <dbReference type="SAM" id="MobiDB-lite"/>
    </source>
</evidence>
<proteinExistence type="predicted"/>
<dbReference type="Proteomes" id="UP000236291">
    <property type="component" value="Unassembled WGS sequence"/>
</dbReference>
<gene>
    <name evidence="2" type="ORF">L195_g052653</name>
</gene>
<protein>
    <submittedName>
        <fullName evidence="2">Uncharacterized protein</fullName>
    </submittedName>
</protein>
<comment type="caution">
    <text evidence="2">The sequence shown here is derived from an EMBL/GenBank/DDBJ whole genome shotgun (WGS) entry which is preliminary data.</text>
</comment>
<feature type="region of interest" description="Disordered" evidence="1">
    <location>
        <begin position="1"/>
        <end position="25"/>
    </location>
</feature>
<name>A0A2K3K6C6_TRIPR</name>
<reference evidence="2 3" key="2">
    <citation type="journal article" date="2017" name="Front. Plant Sci.">
        <title>Gene Classification and Mining of Molecular Markers Useful in Red Clover (Trifolium pratense) Breeding.</title>
        <authorList>
            <person name="Istvanek J."/>
            <person name="Dluhosova J."/>
            <person name="Dluhos P."/>
            <person name="Patkova L."/>
            <person name="Nedelnik J."/>
            <person name="Repkova J."/>
        </authorList>
    </citation>
    <scope>NUCLEOTIDE SEQUENCE [LARGE SCALE GENOMIC DNA]</scope>
    <source>
        <strain evidence="3">cv. Tatra</strain>
        <tissue evidence="2">Young leaves</tissue>
    </source>
</reference>
<evidence type="ECO:0000313" key="2">
    <source>
        <dbReference type="EMBL" id="PNX61821.1"/>
    </source>
</evidence>
<dbReference type="EMBL" id="ASHM01086195">
    <property type="protein sequence ID" value="PNX61821.1"/>
    <property type="molecule type" value="Genomic_DNA"/>
</dbReference>